<dbReference type="Proteomes" id="UP000545037">
    <property type="component" value="Unassembled WGS sequence"/>
</dbReference>
<keyword evidence="3" id="KW-0575">Peroxidase</keyword>
<dbReference type="InterPro" id="IPR000073">
    <property type="entry name" value="AB_hydrolase_1"/>
</dbReference>
<dbReference type="Pfam" id="PF00561">
    <property type="entry name" value="Abhydrolase_1"/>
    <property type="match status" value="1"/>
</dbReference>
<comment type="similarity">
    <text evidence="1">Belongs to the AB hydrolase superfamily. Bacterial non-heme haloperoxidase / perhydrolase family.</text>
</comment>
<gene>
    <name evidence="3" type="ORF">GGR13_002288</name>
</gene>
<evidence type="ECO:0000313" key="3">
    <source>
        <dbReference type="EMBL" id="MBB5746684.1"/>
    </source>
</evidence>
<proteinExistence type="inferred from homology"/>
<keyword evidence="4" id="KW-1185">Reference proteome</keyword>
<evidence type="ECO:0000259" key="2">
    <source>
        <dbReference type="Pfam" id="PF00561"/>
    </source>
</evidence>
<dbReference type="GO" id="GO:0016691">
    <property type="term" value="F:chloride peroxidase activity"/>
    <property type="evidence" value="ECO:0007669"/>
    <property type="project" value="UniProtKB-EC"/>
</dbReference>
<dbReference type="PANTHER" id="PTHR43433:SF4">
    <property type="entry name" value="NON-HEME CHLOROPEROXIDASE-RELATED"/>
    <property type="match status" value="1"/>
</dbReference>
<dbReference type="PRINTS" id="PR00111">
    <property type="entry name" value="ABHYDROLASE"/>
</dbReference>
<dbReference type="EMBL" id="JACHOR010000003">
    <property type="protein sequence ID" value="MBB5746684.1"/>
    <property type="molecule type" value="Genomic_DNA"/>
</dbReference>
<dbReference type="SUPFAM" id="SSF53474">
    <property type="entry name" value="alpha/beta-Hydrolases"/>
    <property type="match status" value="1"/>
</dbReference>
<name>A0A7W9FGQ1_9CAUL</name>
<dbReference type="InterPro" id="IPR029058">
    <property type="entry name" value="AB_hydrolase_fold"/>
</dbReference>
<keyword evidence="3" id="KW-0560">Oxidoreductase</keyword>
<comment type="caution">
    <text evidence="3">The sequence shown here is derived from an EMBL/GenBank/DDBJ whole genome shotgun (WGS) entry which is preliminary data.</text>
</comment>
<reference evidence="3 4" key="1">
    <citation type="submission" date="2020-08" db="EMBL/GenBank/DDBJ databases">
        <title>Genomic Encyclopedia of Type Strains, Phase IV (KMG-IV): sequencing the most valuable type-strain genomes for metagenomic binning, comparative biology and taxonomic classification.</title>
        <authorList>
            <person name="Goeker M."/>
        </authorList>
    </citation>
    <scope>NUCLEOTIDE SEQUENCE [LARGE SCALE GENOMIC DNA]</scope>
    <source>
        <strain evidence="3 4">DSM 4737</strain>
    </source>
</reference>
<dbReference type="Gene3D" id="3.40.50.1820">
    <property type="entry name" value="alpha/beta hydrolase"/>
    <property type="match status" value="1"/>
</dbReference>
<dbReference type="InterPro" id="IPR000639">
    <property type="entry name" value="Epox_hydrolase-like"/>
</dbReference>
<evidence type="ECO:0000256" key="1">
    <source>
        <dbReference type="ARBA" id="ARBA00038128"/>
    </source>
</evidence>
<dbReference type="InterPro" id="IPR050471">
    <property type="entry name" value="AB_hydrolase"/>
</dbReference>
<protein>
    <submittedName>
        <fullName evidence="3">Non-heme chloroperoxidase</fullName>
        <ecNumber evidence="3">1.11.1.10</ecNumber>
    </submittedName>
</protein>
<feature type="domain" description="AB hydrolase-1" evidence="2">
    <location>
        <begin position="26"/>
        <end position="264"/>
    </location>
</feature>
<organism evidence="3 4">
    <name type="scientific">Brevundimonas variabilis</name>
    <dbReference type="NCBI Taxonomy" id="74312"/>
    <lineage>
        <taxon>Bacteria</taxon>
        <taxon>Pseudomonadati</taxon>
        <taxon>Pseudomonadota</taxon>
        <taxon>Alphaproteobacteria</taxon>
        <taxon>Caulobacterales</taxon>
        <taxon>Caulobacteraceae</taxon>
        <taxon>Brevundimonas</taxon>
    </lineage>
</organism>
<dbReference type="AlphaFoldDB" id="A0A7W9FGQ1"/>
<dbReference type="PRINTS" id="PR00412">
    <property type="entry name" value="EPOXHYDRLASE"/>
</dbReference>
<dbReference type="RefSeq" id="WP_183213620.1">
    <property type="nucleotide sequence ID" value="NZ_JACHOR010000003.1"/>
</dbReference>
<accession>A0A7W9FGQ1</accession>
<sequence>MGLINVDEENASPIDLYFEDHGDGRPVILVHGWPLSSASWEKQTSALLEAGYRVIRYDRRGFGQSDKPSTGYDYDTLASDLDILVTELDLSDVALVGFSMGGGELARYVGNQGTDRISKLVFISAIAPFLLKTDDNPEGVDRSVFTGIETAIQNDRPDFLKGFLQSFYNFDALGGSRISQAVVDANWAVAVQASPKGTLDCVGAWLEDFREDVAAIDVPTLIIHGTEDQIVPIEASGGRMPDLIDGAELVRIAGGPHGILWTHAEQVNAALLEFLAD</sequence>
<dbReference type="EC" id="1.11.1.10" evidence="3"/>
<evidence type="ECO:0000313" key="4">
    <source>
        <dbReference type="Proteomes" id="UP000545037"/>
    </source>
</evidence>
<dbReference type="FunFam" id="3.40.50.1820:FF:000205">
    <property type="entry name" value="Non-haem bromoperoxidase BPO-A2"/>
    <property type="match status" value="1"/>
</dbReference>
<dbReference type="PANTHER" id="PTHR43433">
    <property type="entry name" value="HYDROLASE, ALPHA/BETA FOLD FAMILY PROTEIN"/>
    <property type="match status" value="1"/>
</dbReference>